<feature type="domain" description="Fido" evidence="9">
    <location>
        <begin position="3640"/>
        <end position="3777"/>
    </location>
</feature>
<evidence type="ECO:0000313" key="10">
    <source>
        <dbReference type="EMBL" id="BBD20574.1"/>
    </source>
</evidence>
<feature type="region of interest" description="Disordered" evidence="8">
    <location>
        <begin position="2914"/>
        <end position="2933"/>
    </location>
</feature>
<protein>
    <submittedName>
        <fullName evidence="10">High molecular weight-immunoglobulin binding proteins</fullName>
    </submittedName>
</protein>
<dbReference type="PANTHER" id="PTHR13504">
    <property type="entry name" value="FIDO DOMAIN-CONTAINING PROTEIN DDB_G0283145"/>
    <property type="match status" value="1"/>
</dbReference>
<reference evidence="10" key="1">
    <citation type="submission" date="2002-11" db="EMBL/GenBank/DDBJ databases">
        <title>Virulence-associated genes located in a cosmid clone of Haemophilus somnus.</title>
        <authorList>
            <person name="Tagawa Y."/>
            <person name="Tanaka A."/>
            <person name="Hoshinoo K."/>
            <person name="Corbeil L.B."/>
        </authorList>
    </citation>
    <scope>NUCLEOTIDE SEQUENCE</scope>
    <source>
        <strain evidence="10">2336</strain>
    </source>
</reference>
<dbReference type="GO" id="GO:0005576">
    <property type="term" value="C:extracellular region"/>
    <property type="evidence" value="ECO:0007669"/>
    <property type="project" value="UniProtKB-SubCell"/>
</dbReference>
<dbReference type="InterPro" id="IPR012334">
    <property type="entry name" value="Pectin_lyas_fold"/>
</dbReference>
<dbReference type="CDD" id="cd20498">
    <property type="entry name" value="C58_YopT"/>
    <property type="match status" value="1"/>
</dbReference>
<feature type="compositionally biased region" description="Polar residues" evidence="8">
    <location>
        <begin position="2592"/>
        <end position="2611"/>
    </location>
</feature>
<feature type="compositionally biased region" description="Basic and acidic residues" evidence="8">
    <location>
        <begin position="1097"/>
        <end position="1117"/>
    </location>
</feature>
<feature type="compositionally biased region" description="Polar residues" evidence="8">
    <location>
        <begin position="3388"/>
        <end position="3401"/>
    </location>
</feature>
<feature type="compositionally biased region" description="Polar residues" evidence="8">
    <location>
        <begin position="3360"/>
        <end position="3379"/>
    </location>
</feature>
<feature type="compositionally biased region" description="Basic and acidic residues" evidence="8">
    <location>
        <begin position="3783"/>
        <end position="3798"/>
    </location>
</feature>
<proteinExistence type="predicted"/>
<dbReference type="RefSeq" id="WP_012340627.1">
    <property type="nucleotide sequence ID" value="NZ_CP157211.1"/>
</dbReference>
<dbReference type="NCBIfam" id="TIGR01586">
    <property type="entry name" value="yopT_cys_prot"/>
    <property type="match status" value="1"/>
</dbReference>
<comment type="subcellular location">
    <subcellularLocation>
        <location evidence="1">Secreted</location>
    </subcellularLocation>
</comment>
<feature type="compositionally biased region" description="Basic and acidic residues" evidence="8">
    <location>
        <begin position="3443"/>
        <end position="3454"/>
    </location>
</feature>
<feature type="region of interest" description="Disordered" evidence="8">
    <location>
        <begin position="1130"/>
        <end position="1154"/>
    </location>
</feature>
<feature type="compositionally biased region" description="Acidic residues" evidence="8">
    <location>
        <begin position="1087"/>
        <end position="1096"/>
    </location>
</feature>
<dbReference type="InterPro" id="IPR040198">
    <property type="entry name" value="Fido_containing"/>
</dbReference>
<dbReference type="Gene3D" id="2.160.20.10">
    <property type="entry name" value="Single-stranded right-handed beta-helix, Pectin lyase-like"/>
    <property type="match status" value="1"/>
</dbReference>
<feature type="region of interest" description="Disordered" evidence="8">
    <location>
        <begin position="2825"/>
        <end position="2894"/>
    </location>
</feature>
<dbReference type="SUPFAM" id="SSF54001">
    <property type="entry name" value="Cysteine proteinases"/>
    <property type="match status" value="1"/>
</dbReference>
<dbReference type="PANTHER" id="PTHR13504:SF38">
    <property type="entry name" value="FIDO DOMAIN-CONTAINING PROTEIN"/>
    <property type="match status" value="1"/>
</dbReference>
<feature type="region of interest" description="Disordered" evidence="8">
    <location>
        <begin position="3357"/>
        <end position="3415"/>
    </location>
</feature>
<feature type="compositionally biased region" description="Polar residues" evidence="8">
    <location>
        <begin position="3005"/>
        <end position="3018"/>
    </location>
</feature>
<sequence length="4095" mass="450060">MNKNCYKLIFSKTRGCLVPVAECITSAVDSGSSDSVVVSEKTDEEDRQGSIEDYRLSNVCLSVKTFLNPVSSALCLNWKSVSVLLLSMVAAPNFAQSAEEAAKAEKTPKLTEIQNGNDGIQLETKNQNIGVGAGTTENNHPTKLYKTENNVIVIDIAKPNDKGISDNRFQKFNIPNGAVFKNNKDQQRSELVGYLEGNKNLADKEAKVILNQVTGSELSQIKGALEILGTKADLVIANQHGINLNGVQTINAGRFVATTSKLIDPNKMEFDVTQGTVTIDVNGFATDNLPYLDIVAKKIEQKGTIGNKEKEKNKTSETEITFIAGKGKIKYNIENDGKTKLEVQKDSNTSQPSDKEEVAITGASTGAMHGKSIKLIVTEQGAGVKHDGIILSENDIKIESNKGDIDLGDKLQAKNEISLNNAKRITIANEITADKSITITADDVKLKNNKEASATEEAKLKGKGKLASKKVKVEAKKSLVLDDETKVVATDLELKSQTLTNQGRIYGNKVKIDTDKLVNKKEIYAEDNLDITTKGKTVTVSVNKDNKRKADVKEETVADLDVGFENTGTIESKSKAKLTFKDNTSFVSKGNKFIKAKDELTIDAQNVVISENDELQTTARLTINAAGNVVNNGLLASGKTLTINAKQGSIYNEKGILGAREQLTLSAKGNNKETEGNIINGADSLLHSEGKMELDAENTVYNLGNIFAKSDLTVKANELINDVKLSGSITKKSPYSVLNRYRRSDIASHGWHNNDYRLWINPIEFEKAEVKVEKAGLIRAEGNFKFEGKKGDNQQDATLTNHGVINVKNTFEAQNAKVVNNMKAYQANLLTEFFKQKQDITFNYQPRARLFLSALSGQAERKFNSLEELFDGLFSEQPITNSSSYYADNSQAVHLLEEIKSPTFQKAMTLVFGANWKNEDHKKLSQRWKEFKEKQDAHFDYRPTDKAKILAQRINGKIDELKNGSTGGFSESERITVGQHKFDLSKVEFRSEVNRKENLNNSNVDLSALSDLLSIPNLFVDNSVQLDKTVDKNIEIDEEDEFLLKPHTGEEPDLLNENELSENGKFLDKLLGEIGEKTYIREVSDDWERDPDEPDEPDYKTESRLETRDRFDTLPSEVQDKLRQKFNEYKEKAQQKRQAEALQAKTKNEQLQSDLETGYKEEEKRQAKNDLEKQAELQQLDQQEKEKLAKEKELQGKINEEKQQEALAKQKQEQQKQADAKAKIEEEKRLEEYRKELAKDHQIEEALSKNQFLKEVDDTRPKVETDPLYRTKLQYINQDEYFGSKYFLNKVGSSTDAGKKVAVIGDNYLEHQLITKSIEKKVDNHLALKYQVNDAQLVKKLIDNSYFESKELGLKVGEALTKEQQNQLKQDIVWYVKANINNKEVLLPQVYFANKTLRDAEKFKGLGDALIRANEINLKTRDVLNSGTISGKNIDIEAENKIKNRGDILSEESTRLVGHKGIDNTARSFVNGNGDVEVQRASIRTEGHLHLEADEDSDINSKGSDIKGKTGFVKARNFNTTDTHRTEHSVEKGRIFSKKGEILGYRKESTQKAISVGSNTEFDHVHFAIKNDVNQEGSKIKAKVVTGVVQGDYNTKAGRNAQQTERYIRLDQEYSSGHISGAGFTVSHERDSQNGEKTNIGGASSNTGTGFTLGGSFSETREKETSLTHTNSDLQVDHGILHVLKKAEIGGVDINKHKFTGKAVEEDEAKAEQQAKAKAAPDATDNAAQKEEPKFKVLSQSEVDDLMTEKSANDLFNKYKKVKEDEGFELSAKEITSNKQKDEYHLDSERSVLKFGIETEGHSAIADAVSHVAKEIVEAQRGVKQDGTVALQHISDVANIVTGELVGGSSKFGFERNYETNKVKETSDIRTKIAGNITLSAHGGNLQLKNVESDANSKLTLQAKRNVDILDGETTRESTERQSRQKFAFGINSGCSVMSGGCNGGVSGSVDGNESFTTEKSVTHNNSLLRAKNLKIAAGKDLNLISSNIKADHLDLNIKGKTNIVSKQDSFDRLYRGFDFSASAGAALSSSTLVKGNGSFGAGYTHEVENRKLLNQQAGIVANRITGQIKDLDLVAAHFINKDENSGFRVSGNVTSQQLNDSHHKDGGSVGVSVGINERGASSFNVRGGRAEQKHYDAVQKSVISGINLKDNNVTGEIVDDLSKAKTVTRDDVYASTQFNFEVADLVELGEKAKSKLQSKFSKAVNNDAEQPTTTRISSEDVVEMVDNPLYGSNADVRKLRTLDEVGEGYSTLGDQNANKGRKLPNGSDDIYSLLGKVKVSGDEPVYDKVSAEGAYDLLGDSNANKGRTLRNNSDDLYSTVGDANSDISRIRSNVYDEIAAGPYSLLGRTKAAEEHIYEQIGEGPYSLLGNGSAVRNRTLGGESNSTYSTVGDANSDISRIRSNVYDEIVAGPYSLLGKPKAAEEHIYEQIGEGPYSLLGNGSAVRNRTLGGESDSPYSTVGDANSDISRIRSNVYDEIVAGPYSLLGRTKAAEEHIYEQIGEGPYSLLGNGSAVRNRTLGGESDSPYSLLGGEGTRNKVLADTIESIYSTLSRPQASSNLEMVDNPLYDSVRRSASDQLPELPTVRNLLNSDTEAGNGTYSEITSRTRNANDPLPPLPNEFRTRLSQGADLADHVYDTIGSIYSVLSKPKASSNLEMVDNPLYGSVRRAAGDQLPELPTVKTLLNKVEEVGNEIYSEITSKTRSANDPLPALPNFRLTQEVDTADHIYADINDVVNRANKAKRDLPATPEATPKVAVDGGDYATIGEVSPLQPRASRQQGSSDYEEIPLPQETAPQKTSPVKRTSAEGEDGYATIAEVLQPRAAKGQVSDYETIPLDEPSQAAVRTERSAVEGDYAEITSPSIQPRSARGQSGGEEFEPFPSEFSSEPQSPKRALPAENAVVNELGNELKARLKSKEDQANPAKAEVSEPIYATLDKSPEGLARAKAKGDEAAAANPIVKTRVEDDVAPELPARPSNLSDSISNETIAENGQSVALGTPKSAVAESNRNNNGNQKLQSEGAEGVSPKTKSEDKSWFAKVKDFFFAKSNKSQAKEAKSEQETVSKPNYDSLEDDLNLKNLLALEDKRGSSFEENVLKNPEFLAEAREIAKKYIPEATIKQMGNSPEFDEILTEGAKKVEKRINDALTFKPSVDEFNEIQGLVKNIQKGSAVDDLNAQTLAITEALADTSKTIQRNPKLKEEVQGAIEEFLKSSQGKELTVEMIEKLNHGLRPDEGSDRLLYKKENLTKENAVFSSPQASKIQLNETVDFINQAIKQNVEPSVLAGLVYQRLIAYHPFAEGNGRMARVVVNKILLDAGYPPFTKFSSEFETQIIPQTKATAKSATSAEVVKEFLTELGKKSSPQEGGANNQNGQATSPVTLKSKDVSEVENTQSADSLTIKQPEQGKAGGQLPSVPKVETSVNEVAPLSSVPAELKDAAGGNKKAAEKSEGATGVEKEKTTLFQRVKQFFTGSKSGAKPVAGDETANKVNYQDLEDNLNLKGLISLEDDRNANFESNVLKNEKFLDEAREISKKSIPEATVKQMSHLPEFDDILTEGAKKVESRINKAITFRPSVEEFSEIQDLVKTLPKTKVIEDLSTKTNEITEALAATSKTIQRTPELKEQLKTAIEDFLQNSQGKPLTVQMIENLNHGLRPDEGEGRLLYKKENLTKENAVFSSPEAAKIQLAETVDFINRAKNEGIEPSVVGALVYQRLIAYHPFAEGNGRMARVIVNKILLDAGYPAFTKFSDEFEPQIIPQTKASTKSATSSEVVVEFLKELAKKGSKEDNEQNLEKTDRTSTDLTESAVENSAALSSGTVRSATVSETVTETEQAKAKPVSDLVSSKDLVEQQRTVLQRIQDQFQPLKVKSKIDAVRSSVEEFGGEVSFKFAQSKGEVYKEIVKHIETQNGVCESTCAHWIAKNVNPTDENFFNTLYEGGKKGHLKKETIDSIKKLQTEFINSGSATQQFKLTDSWLQEQGVVPKEKKVADFVRRDEVSGTVSKNDVSSLVKAILDTGDDTAGVKKISINLEGGSHTVSAAVDGSKVTFFDPNFGEMTFPTHQQFENWLKNAFWQKSGYAGKQEGRRFFNVVNYKKNN</sequence>
<dbReference type="SMART" id="SM00912">
    <property type="entry name" value="Haemagg_act"/>
    <property type="match status" value="1"/>
</dbReference>
<feature type="compositionally biased region" description="Basic and acidic residues" evidence="8">
    <location>
        <begin position="1130"/>
        <end position="1139"/>
    </location>
</feature>
<feature type="compositionally biased region" description="Polar residues" evidence="8">
    <location>
        <begin position="2794"/>
        <end position="2803"/>
    </location>
</feature>
<dbReference type="NCBIfam" id="TIGR01901">
    <property type="entry name" value="adhes_NPXG"/>
    <property type="match status" value="1"/>
</dbReference>
<dbReference type="Pfam" id="PF05860">
    <property type="entry name" value="TPS"/>
    <property type="match status" value="1"/>
</dbReference>
<dbReference type="FunFam" id="1.10.3290.10:FF:000006">
    <property type="entry name" value="Protein adenylyltransferase and cysteine protease IbpA"/>
    <property type="match status" value="1"/>
</dbReference>
<dbReference type="InterPro" id="IPR024973">
    <property type="entry name" value="ESPR"/>
</dbReference>
<feature type="compositionally biased region" description="Basic and acidic residues" evidence="8">
    <location>
        <begin position="3052"/>
        <end position="3062"/>
    </location>
</feature>
<feature type="domain" description="Fido" evidence="9">
    <location>
        <begin position="3218"/>
        <end position="3355"/>
    </location>
</feature>
<feature type="region of interest" description="Disordered" evidence="8">
    <location>
        <begin position="1204"/>
        <end position="1223"/>
    </location>
</feature>
<feature type="region of interest" description="Disordered" evidence="8">
    <location>
        <begin position="2592"/>
        <end position="2617"/>
    </location>
</feature>
<dbReference type="SMR" id="A0A6F8NZT7"/>
<dbReference type="PROSITE" id="PS51459">
    <property type="entry name" value="FIDO"/>
    <property type="match status" value="2"/>
</dbReference>
<evidence type="ECO:0000256" key="6">
    <source>
        <dbReference type="ARBA" id="ARBA00023026"/>
    </source>
</evidence>
<feature type="compositionally biased region" description="Polar residues" evidence="8">
    <location>
        <begin position="3799"/>
        <end position="3815"/>
    </location>
</feature>
<dbReference type="InterPro" id="IPR006473">
    <property type="entry name" value="Peptidase_C58_Yopt"/>
</dbReference>
<feature type="active site" evidence="7">
    <location>
        <position position="3295"/>
    </location>
</feature>
<dbReference type="EMBL" id="AB096269">
    <property type="protein sequence ID" value="BBD20574.1"/>
    <property type="molecule type" value="Genomic_DNA"/>
</dbReference>
<dbReference type="InterPro" id="IPR038765">
    <property type="entry name" value="Papain-like_cys_pep_sf"/>
</dbReference>
<dbReference type="Pfam" id="PF02661">
    <property type="entry name" value="Fic"/>
    <property type="match status" value="2"/>
</dbReference>
<name>A0A6F8NZT7_HISSO</name>
<dbReference type="GO" id="GO:0006508">
    <property type="term" value="P:proteolysis"/>
    <property type="evidence" value="ECO:0007669"/>
    <property type="project" value="UniProtKB-KW"/>
</dbReference>
<dbReference type="GO" id="GO:0004197">
    <property type="term" value="F:cysteine-type endopeptidase activity"/>
    <property type="evidence" value="ECO:0007669"/>
    <property type="project" value="InterPro"/>
</dbReference>
<feature type="region of interest" description="Disordered" evidence="8">
    <location>
        <begin position="1705"/>
        <end position="1732"/>
    </location>
</feature>
<feature type="compositionally biased region" description="Polar residues" evidence="8">
    <location>
        <begin position="2977"/>
        <end position="2996"/>
    </location>
</feature>
<dbReference type="InterPro" id="IPR003812">
    <property type="entry name" value="Fido"/>
</dbReference>
<keyword evidence="4" id="KW-0378">Hydrolase</keyword>
<feature type="compositionally biased region" description="Low complexity" evidence="8">
    <location>
        <begin position="3816"/>
        <end position="3829"/>
    </location>
</feature>
<gene>
    <name evidence="10" type="primary">ibpA</name>
</gene>
<feature type="region of interest" description="Disordered" evidence="8">
    <location>
        <begin position="1082"/>
        <end position="1117"/>
    </location>
</feature>
<dbReference type="SUPFAM" id="SSF140931">
    <property type="entry name" value="Fic-like"/>
    <property type="match status" value="2"/>
</dbReference>
<evidence type="ECO:0000256" key="1">
    <source>
        <dbReference type="ARBA" id="ARBA00004613"/>
    </source>
</evidence>
<evidence type="ECO:0000256" key="2">
    <source>
        <dbReference type="ARBA" id="ARBA00022525"/>
    </source>
</evidence>
<feature type="region of interest" description="Disordered" evidence="8">
    <location>
        <begin position="2765"/>
        <end position="2809"/>
    </location>
</feature>
<evidence type="ECO:0000256" key="8">
    <source>
        <dbReference type="SAM" id="MobiDB-lite"/>
    </source>
</evidence>
<evidence type="ECO:0000256" key="7">
    <source>
        <dbReference type="PIRSR" id="PIRSR640198-1"/>
    </source>
</evidence>
<keyword evidence="3" id="KW-0645">Protease</keyword>
<keyword evidence="5" id="KW-0788">Thiol protease</keyword>
<feature type="compositionally biased region" description="Low complexity" evidence="8">
    <location>
        <begin position="2880"/>
        <end position="2889"/>
    </location>
</feature>
<dbReference type="SUPFAM" id="SSF51126">
    <property type="entry name" value="Pectin lyase-like"/>
    <property type="match status" value="1"/>
</dbReference>
<evidence type="ECO:0000256" key="5">
    <source>
        <dbReference type="ARBA" id="ARBA00022807"/>
    </source>
</evidence>
<evidence type="ECO:0000256" key="3">
    <source>
        <dbReference type="ARBA" id="ARBA00022670"/>
    </source>
</evidence>
<feature type="region of interest" description="Disordered" evidence="8">
    <location>
        <begin position="3432"/>
        <end position="3454"/>
    </location>
</feature>
<evidence type="ECO:0000259" key="9">
    <source>
        <dbReference type="PROSITE" id="PS51459"/>
    </source>
</evidence>
<dbReference type="PRINTS" id="PR01376">
    <property type="entry name" value="BACSURFANTGN"/>
</dbReference>
<dbReference type="InterPro" id="IPR025157">
    <property type="entry name" value="Hemagglutinin_rpt"/>
</dbReference>
<dbReference type="Pfam" id="PF13332">
    <property type="entry name" value="Fil_haemagg_2"/>
    <property type="match status" value="1"/>
</dbReference>
<feature type="region of interest" description="Disordered" evidence="8">
    <location>
        <begin position="3049"/>
        <end position="3069"/>
    </location>
</feature>
<dbReference type="InterPro" id="IPR003951">
    <property type="entry name" value="Peptidase_C58"/>
</dbReference>
<feature type="region of interest" description="Disordered" evidence="8">
    <location>
        <begin position="3783"/>
        <end position="3829"/>
    </location>
</feature>
<dbReference type="InterPro" id="IPR036597">
    <property type="entry name" value="Fido-like_dom_sf"/>
</dbReference>
<dbReference type="Gene3D" id="1.10.3290.10">
    <property type="entry name" value="Fido-like domain"/>
    <property type="match status" value="2"/>
</dbReference>
<evidence type="ECO:0000256" key="4">
    <source>
        <dbReference type="ARBA" id="ARBA00022801"/>
    </source>
</evidence>
<dbReference type="InterPro" id="IPR011050">
    <property type="entry name" value="Pectin_lyase_fold/virulence"/>
</dbReference>
<dbReference type="GeneID" id="31487788"/>
<dbReference type="Pfam" id="PF13018">
    <property type="entry name" value="ESPR"/>
    <property type="match status" value="1"/>
</dbReference>
<keyword evidence="6" id="KW-0843">Virulence</keyword>
<keyword evidence="2" id="KW-0964">Secreted</keyword>
<accession>A0A6F8NZT7</accession>
<feature type="region of interest" description="Disordered" evidence="8">
    <location>
        <begin position="2943"/>
        <end position="3033"/>
    </location>
</feature>
<feature type="compositionally biased region" description="Low complexity" evidence="8">
    <location>
        <begin position="1716"/>
        <end position="1727"/>
    </location>
</feature>
<dbReference type="Gene3D" id="3.90.70.20">
    <property type="match status" value="1"/>
</dbReference>
<dbReference type="Pfam" id="PF03543">
    <property type="entry name" value="Peptidase_C58"/>
    <property type="match status" value="1"/>
</dbReference>
<organism evidence="10">
    <name type="scientific">Histophilus somni</name>
    <name type="common">Haemophilus somnus</name>
    <dbReference type="NCBI Taxonomy" id="731"/>
    <lineage>
        <taxon>Bacteria</taxon>
        <taxon>Pseudomonadati</taxon>
        <taxon>Pseudomonadota</taxon>
        <taxon>Gammaproteobacteria</taxon>
        <taxon>Pasteurellales</taxon>
        <taxon>Pasteurellaceae</taxon>
        <taxon>Histophilus</taxon>
    </lineage>
</organism>
<dbReference type="InterPro" id="IPR008638">
    <property type="entry name" value="FhaB/CdiA-like_TPS"/>
</dbReference>
<feature type="region of interest" description="Disordered" evidence="8">
    <location>
        <begin position="1625"/>
        <end position="1652"/>
    </location>
</feature>